<comment type="caution">
    <text evidence="2">The sequence shown here is derived from an EMBL/GenBank/DDBJ whole genome shotgun (WGS) entry which is preliminary data.</text>
</comment>
<feature type="region of interest" description="Disordered" evidence="1">
    <location>
        <begin position="56"/>
        <end position="82"/>
    </location>
</feature>
<reference evidence="2 3" key="1">
    <citation type="submission" date="2024-04" db="EMBL/GenBank/DDBJ databases">
        <authorList>
            <person name="Rising A."/>
            <person name="Reimegard J."/>
            <person name="Sonavane S."/>
            <person name="Akerstrom W."/>
            <person name="Nylinder S."/>
            <person name="Hedman E."/>
            <person name="Kallberg Y."/>
        </authorList>
    </citation>
    <scope>NUCLEOTIDE SEQUENCE [LARGE SCALE GENOMIC DNA]</scope>
</reference>
<evidence type="ECO:0000256" key="1">
    <source>
        <dbReference type="SAM" id="MobiDB-lite"/>
    </source>
</evidence>
<evidence type="ECO:0000313" key="2">
    <source>
        <dbReference type="EMBL" id="CAL1297140.1"/>
    </source>
</evidence>
<feature type="non-terminal residue" evidence="2">
    <location>
        <position position="82"/>
    </location>
</feature>
<proteinExistence type="predicted"/>
<dbReference type="Proteomes" id="UP001497382">
    <property type="component" value="Unassembled WGS sequence"/>
</dbReference>
<feature type="compositionally biased region" description="Polar residues" evidence="1">
    <location>
        <begin position="73"/>
        <end position="82"/>
    </location>
</feature>
<protein>
    <submittedName>
        <fullName evidence="2">Uncharacterized protein</fullName>
    </submittedName>
</protein>
<sequence>MLTVIWKPSGPISRPGSSRLPFCSVIPKDSLYPTSGRDENCELIVSFLKDQHKPGPTQGHFIFTPSVGKERQTPSPLQTNIG</sequence>
<accession>A0AAV2BMK8</accession>
<name>A0AAV2BMK8_9ARAC</name>
<keyword evidence="3" id="KW-1185">Reference proteome</keyword>
<dbReference type="AlphaFoldDB" id="A0AAV2BMK8"/>
<organism evidence="2 3">
    <name type="scientific">Larinioides sclopetarius</name>
    <dbReference type="NCBI Taxonomy" id="280406"/>
    <lineage>
        <taxon>Eukaryota</taxon>
        <taxon>Metazoa</taxon>
        <taxon>Ecdysozoa</taxon>
        <taxon>Arthropoda</taxon>
        <taxon>Chelicerata</taxon>
        <taxon>Arachnida</taxon>
        <taxon>Araneae</taxon>
        <taxon>Araneomorphae</taxon>
        <taxon>Entelegynae</taxon>
        <taxon>Araneoidea</taxon>
        <taxon>Araneidae</taxon>
        <taxon>Larinioides</taxon>
    </lineage>
</organism>
<dbReference type="EMBL" id="CAXIEN010000415">
    <property type="protein sequence ID" value="CAL1297140.1"/>
    <property type="molecule type" value="Genomic_DNA"/>
</dbReference>
<gene>
    <name evidence="2" type="ORF">LARSCL_LOCUS20121</name>
</gene>
<evidence type="ECO:0000313" key="3">
    <source>
        <dbReference type="Proteomes" id="UP001497382"/>
    </source>
</evidence>